<gene>
    <name evidence="1" type="ORF">MILVUS5_LOCUS17291</name>
</gene>
<evidence type="ECO:0000313" key="2">
    <source>
        <dbReference type="Proteomes" id="UP001177021"/>
    </source>
</evidence>
<evidence type="ECO:0000313" key="1">
    <source>
        <dbReference type="EMBL" id="CAJ2649089.1"/>
    </source>
</evidence>
<name>A0ACB0JYP3_TRIPR</name>
<comment type="caution">
    <text evidence="1">The sequence shown here is derived from an EMBL/GenBank/DDBJ whole genome shotgun (WGS) entry which is preliminary data.</text>
</comment>
<dbReference type="Proteomes" id="UP001177021">
    <property type="component" value="Unassembled WGS sequence"/>
</dbReference>
<organism evidence="1 2">
    <name type="scientific">Trifolium pratense</name>
    <name type="common">Red clover</name>
    <dbReference type="NCBI Taxonomy" id="57577"/>
    <lineage>
        <taxon>Eukaryota</taxon>
        <taxon>Viridiplantae</taxon>
        <taxon>Streptophyta</taxon>
        <taxon>Embryophyta</taxon>
        <taxon>Tracheophyta</taxon>
        <taxon>Spermatophyta</taxon>
        <taxon>Magnoliopsida</taxon>
        <taxon>eudicotyledons</taxon>
        <taxon>Gunneridae</taxon>
        <taxon>Pentapetalae</taxon>
        <taxon>rosids</taxon>
        <taxon>fabids</taxon>
        <taxon>Fabales</taxon>
        <taxon>Fabaceae</taxon>
        <taxon>Papilionoideae</taxon>
        <taxon>50 kb inversion clade</taxon>
        <taxon>NPAAA clade</taxon>
        <taxon>Hologalegina</taxon>
        <taxon>IRL clade</taxon>
        <taxon>Trifolieae</taxon>
        <taxon>Trifolium</taxon>
    </lineage>
</organism>
<keyword evidence="2" id="KW-1185">Reference proteome</keyword>
<reference evidence="1" key="1">
    <citation type="submission" date="2023-10" db="EMBL/GenBank/DDBJ databases">
        <authorList>
            <person name="Rodriguez Cubillos JULIANA M."/>
            <person name="De Vega J."/>
        </authorList>
    </citation>
    <scope>NUCLEOTIDE SEQUENCE</scope>
</reference>
<dbReference type="EMBL" id="CASHSV030000109">
    <property type="protein sequence ID" value="CAJ2649089.1"/>
    <property type="molecule type" value="Genomic_DNA"/>
</dbReference>
<proteinExistence type="predicted"/>
<accession>A0ACB0JYP3</accession>
<protein>
    <submittedName>
        <fullName evidence="1">Uncharacterized protein</fullName>
    </submittedName>
</protein>
<sequence length="323" mass="34940">MAPFVFLSLLFLCLIGDSKGQLRVGFYSNTCPQAEATVHDVVRQAVVSDNSMAAGLLRLHFHDCFVEGCDGSILIENGPQKEKSANGHQGVKGFDVIERAKARLEASCPGVVSCADIVALAARDAIIMANGPSYQVPTGRRDGLVSDVSLAKDMPDVSDSIQQLKTKFLNKGLTEKDLVLLSAAHTIGTTACFFMTKRLYNFFPFGGGSDPAISPFFLPQLKAKCPQNGDINTRLAIDEGSDKRFDKNILKNIRDGFAVLESDARLNDDIATRSVIDSYFSPMNPIFGPSFENDFVHSIVKMGQIGVKTGSAGNIRHVCSGFH</sequence>